<comment type="caution">
    <text evidence="2">The sequence shown here is derived from an EMBL/GenBank/DDBJ whole genome shotgun (WGS) entry which is preliminary data.</text>
</comment>
<reference evidence="2" key="1">
    <citation type="journal article" date="2020" name="bioRxiv">
        <title>Whole genome comparisons of ergot fungi reveals the divergence and evolution of species within the genus Claviceps are the result of varying mechanisms driving genome evolution and host range expansion.</title>
        <authorList>
            <person name="Wyka S.A."/>
            <person name="Mondo S.J."/>
            <person name="Liu M."/>
            <person name="Dettman J."/>
            <person name="Nalam V."/>
            <person name="Broders K.D."/>
        </authorList>
    </citation>
    <scope>NUCLEOTIDE SEQUENCE</scope>
    <source>
        <strain evidence="2">CCC 602</strain>
    </source>
</reference>
<dbReference type="AlphaFoldDB" id="A0A9P7T007"/>
<sequence length="92" mass="9175">MSLPSEKGHLPLGLTSDAAVEAGDNNNMKACHALMHLQSASAIPGPQSNAPVQRPSPMPSHAAGRSFDAARRQVAASAGPSPLGGGASGVRP</sequence>
<evidence type="ECO:0000313" key="3">
    <source>
        <dbReference type="Proteomes" id="UP000748025"/>
    </source>
</evidence>
<organism evidence="2 3">
    <name type="scientific">Claviceps pusilla</name>
    <dbReference type="NCBI Taxonomy" id="123648"/>
    <lineage>
        <taxon>Eukaryota</taxon>
        <taxon>Fungi</taxon>
        <taxon>Dikarya</taxon>
        <taxon>Ascomycota</taxon>
        <taxon>Pezizomycotina</taxon>
        <taxon>Sordariomycetes</taxon>
        <taxon>Hypocreomycetidae</taxon>
        <taxon>Hypocreales</taxon>
        <taxon>Clavicipitaceae</taxon>
        <taxon>Claviceps</taxon>
    </lineage>
</organism>
<name>A0A9P7T007_9HYPO</name>
<feature type="region of interest" description="Disordered" evidence="1">
    <location>
        <begin position="40"/>
        <end position="92"/>
    </location>
</feature>
<keyword evidence="3" id="KW-1185">Reference proteome</keyword>
<protein>
    <submittedName>
        <fullName evidence="2">Uncharacterized protein</fullName>
    </submittedName>
</protein>
<proteinExistence type="predicted"/>
<gene>
    <name evidence="2" type="ORF">E4U43_005468</name>
</gene>
<evidence type="ECO:0000256" key="1">
    <source>
        <dbReference type="SAM" id="MobiDB-lite"/>
    </source>
</evidence>
<feature type="compositionally biased region" description="Polar residues" evidence="1">
    <location>
        <begin position="40"/>
        <end position="51"/>
    </location>
</feature>
<dbReference type="EMBL" id="SRPW01000360">
    <property type="protein sequence ID" value="KAG6015302.1"/>
    <property type="molecule type" value="Genomic_DNA"/>
</dbReference>
<feature type="compositionally biased region" description="Gly residues" evidence="1">
    <location>
        <begin position="82"/>
        <end position="92"/>
    </location>
</feature>
<evidence type="ECO:0000313" key="2">
    <source>
        <dbReference type="EMBL" id="KAG6015302.1"/>
    </source>
</evidence>
<dbReference type="Proteomes" id="UP000748025">
    <property type="component" value="Unassembled WGS sequence"/>
</dbReference>
<accession>A0A9P7T007</accession>